<organism evidence="1 2">
    <name type="scientific">Eragrostis curvula</name>
    <name type="common">weeping love grass</name>
    <dbReference type="NCBI Taxonomy" id="38414"/>
    <lineage>
        <taxon>Eukaryota</taxon>
        <taxon>Viridiplantae</taxon>
        <taxon>Streptophyta</taxon>
        <taxon>Embryophyta</taxon>
        <taxon>Tracheophyta</taxon>
        <taxon>Spermatophyta</taxon>
        <taxon>Magnoliopsida</taxon>
        <taxon>Liliopsida</taxon>
        <taxon>Poales</taxon>
        <taxon>Poaceae</taxon>
        <taxon>PACMAD clade</taxon>
        <taxon>Chloridoideae</taxon>
        <taxon>Eragrostideae</taxon>
        <taxon>Eragrostidinae</taxon>
        <taxon>Eragrostis</taxon>
    </lineage>
</organism>
<gene>
    <name evidence="1" type="ORF">EJB05_01618</name>
</gene>
<proteinExistence type="predicted"/>
<comment type="caution">
    <text evidence="1">The sequence shown here is derived from an EMBL/GenBank/DDBJ whole genome shotgun (WGS) entry which is preliminary data.</text>
</comment>
<dbReference type="Proteomes" id="UP000324897">
    <property type="component" value="Chromosome 6"/>
</dbReference>
<dbReference type="Gramene" id="TVU50252">
    <property type="protein sequence ID" value="TVU50252"/>
    <property type="gene ID" value="EJB05_01618"/>
</dbReference>
<accession>A0A5J9WNF6</accession>
<dbReference type="EMBL" id="RWGY01000002">
    <property type="protein sequence ID" value="TVU50252.1"/>
    <property type="molecule type" value="Genomic_DNA"/>
</dbReference>
<name>A0A5J9WNF6_9POAL</name>
<reference evidence="1 2" key="1">
    <citation type="journal article" date="2019" name="Sci. Rep.">
        <title>A high-quality genome of Eragrostis curvula grass provides insights into Poaceae evolution and supports new strategies to enhance forage quality.</title>
        <authorList>
            <person name="Carballo J."/>
            <person name="Santos B.A.C.M."/>
            <person name="Zappacosta D."/>
            <person name="Garbus I."/>
            <person name="Selva J.P."/>
            <person name="Gallo C.A."/>
            <person name="Diaz A."/>
            <person name="Albertini E."/>
            <person name="Caccamo M."/>
            <person name="Echenique V."/>
        </authorList>
    </citation>
    <scope>NUCLEOTIDE SEQUENCE [LARGE SCALE GENOMIC DNA]</scope>
    <source>
        <strain evidence="2">cv. Victoria</strain>
        <tissue evidence="1">Leaf</tissue>
    </source>
</reference>
<keyword evidence="2" id="KW-1185">Reference proteome</keyword>
<evidence type="ECO:0000313" key="2">
    <source>
        <dbReference type="Proteomes" id="UP000324897"/>
    </source>
</evidence>
<sequence length="134" mass="14918">MQYPRWRRAGGGGFDEPSLWMGNTWTTKDELQNPLLLPSSINRGMGEELAAHVLTPHQITRTQGTTHSLVGPHALKKSLSAKAIRGARNSCSLSSSKSLEQRVRTSILMNSVRTRMSHVSITVVREAFIWSTFD</sequence>
<protein>
    <submittedName>
        <fullName evidence="1">Uncharacterized protein</fullName>
    </submittedName>
</protein>
<evidence type="ECO:0000313" key="1">
    <source>
        <dbReference type="EMBL" id="TVU50252.1"/>
    </source>
</evidence>
<dbReference type="AlphaFoldDB" id="A0A5J9WNF6"/>